<evidence type="ECO:0000313" key="1">
    <source>
        <dbReference type="EMBL" id="XDK26955.1"/>
    </source>
</evidence>
<geneLocation type="plasmid" evidence="1">
    <name>p-HB236076</name>
</geneLocation>
<reference evidence="1" key="1">
    <citation type="submission" date="2024-07" db="EMBL/GenBank/DDBJ databases">
        <title>Genome Analysis of a Potential Novel Vibrio Species Secreting pH- and Thermo-stable Alginate Lyase and its Application in Producing Alginate Oligosaccharides.</title>
        <authorList>
            <person name="Huang H."/>
            <person name="Bao K."/>
        </authorList>
    </citation>
    <scope>NUCLEOTIDE SEQUENCE</scope>
    <source>
        <strain evidence="1">HB236076</strain>
        <plasmid evidence="1">p-HB236076</plasmid>
    </source>
</reference>
<gene>
    <name evidence="1" type="ORF">AB0763_14335</name>
</gene>
<dbReference type="AlphaFoldDB" id="A0AB39HL42"/>
<protein>
    <submittedName>
        <fullName evidence="1">DUF2913 family protein</fullName>
    </submittedName>
</protein>
<dbReference type="KEGG" id="vih:AB0763_14335"/>
<dbReference type="RefSeq" id="WP_306099868.1">
    <property type="nucleotide sequence ID" value="NZ_CP162602.1"/>
</dbReference>
<dbReference type="Pfam" id="PF11140">
    <property type="entry name" value="DUF2913"/>
    <property type="match status" value="1"/>
</dbReference>
<dbReference type="InterPro" id="IPR021316">
    <property type="entry name" value="DUF2913"/>
</dbReference>
<keyword evidence="1" id="KW-0614">Plasmid</keyword>
<proteinExistence type="predicted"/>
<accession>A0AB39HL42</accession>
<sequence length="201" mass="23476">MASYWSRSQSHEDSLLIKQIAIHALLFLYANPSHISLSVHDRNALLLRWLKSRTKQLKYKSIKKPLKILLQQGKQNGNLEHLLDFCLSQNLPTPKPPHLDSFLLLLRDIEKKLGTTVLHTSPREVDLKHDENGCLLCVLTENLHQHFNEHNQLIAPITMLFRGPLHLRQHFLSSIYISETFRYQVGYQDDEFVRIELQLTQ</sequence>
<organism evidence="1">
    <name type="scientific">Vibrio sp. HB236076</name>
    <dbReference type="NCBI Taxonomy" id="3232307"/>
    <lineage>
        <taxon>Bacteria</taxon>
        <taxon>Pseudomonadati</taxon>
        <taxon>Pseudomonadota</taxon>
        <taxon>Gammaproteobacteria</taxon>
        <taxon>Vibrionales</taxon>
        <taxon>Vibrionaceae</taxon>
        <taxon>Vibrio</taxon>
    </lineage>
</organism>
<name>A0AB39HL42_9VIBR</name>
<dbReference type="EMBL" id="CP162602">
    <property type="protein sequence ID" value="XDK26955.1"/>
    <property type="molecule type" value="Genomic_DNA"/>
</dbReference>